<dbReference type="Proteomes" id="UP000202736">
    <property type="component" value="Segment"/>
</dbReference>
<reference evidence="1 2" key="1">
    <citation type="submission" date="2015-07" db="EMBL/GenBank/DDBJ databases">
        <title>Complete genome of Cronobacter phage PBES 02.</title>
        <authorList>
            <person name="Myung H."/>
        </authorList>
    </citation>
    <scope>NUCLEOTIDE SEQUENCE [LARGE SCALE GENOMIC DNA]</scope>
</reference>
<keyword evidence="2" id="KW-1185">Reference proteome</keyword>
<dbReference type="RefSeq" id="YP_009188959.1">
    <property type="nucleotide sequence ID" value="NC_028672.1"/>
</dbReference>
<dbReference type="GeneID" id="26523314"/>
<dbReference type="SUPFAM" id="SSF49899">
    <property type="entry name" value="Concanavalin A-like lectins/glucanases"/>
    <property type="match status" value="1"/>
</dbReference>
<dbReference type="Gene3D" id="2.60.120.200">
    <property type="match status" value="1"/>
</dbReference>
<protein>
    <submittedName>
        <fullName evidence="1">Uncharacterized protein</fullName>
    </submittedName>
</protein>
<name>A0A0K1YAR1_9CAUD</name>
<dbReference type="EMBL" id="KT353109">
    <property type="protein sequence ID" value="AKY03998.1"/>
    <property type="molecule type" value="Genomic_DNA"/>
</dbReference>
<sequence length="216" mass="23005">MNEMLMLGQAKAKAGLDIDFEDAEIGSTTIVDKNGHPFTLVGTIATGGGVVEDPEVGKCFYFPGTGYFETPMVKDLQLAGVPVMIEAVFKWDGAAGGSVWETGNYPSGRPPTPGICLSVGQYPATYIQYFMMYTNGSWGRGLPPATTFTGEWETVTFQRSNDGTGPMVVYRNGAEFSRVALGPSPIGNGSKLSVGGSYTYGASWKGRLKSLKITPL</sequence>
<proteinExistence type="predicted"/>
<dbReference type="InterPro" id="IPR013320">
    <property type="entry name" value="ConA-like_dom_sf"/>
</dbReference>
<dbReference type="KEGG" id="vg:26523314"/>
<evidence type="ECO:0000313" key="1">
    <source>
        <dbReference type="EMBL" id="AKY03998.1"/>
    </source>
</evidence>
<evidence type="ECO:0000313" key="2">
    <source>
        <dbReference type="Proteomes" id="UP000202736"/>
    </source>
</evidence>
<accession>A0A0K1YAR1</accession>
<organism evidence="1 2">
    <name type="scientific">Cronobacter phage PBES 02</name>
    <dbReference type="NCBI Taxonomy" id="1684115"/>
    <lineage>
        <taxon>Viruses</taxon>
        <taxon>Duplodnaviria</taxon>
        <taxon>Heunggongvirae</taxon>
        <taxon>Uroviricota</taxon>
        <taxon>Caudoviricetes</taxon>
        <taxon>Vequintavirinae</taxon>
        <taxon>Certrevirus</taxon>
        <taxon>Certrevirus PBES02</taxon>
    </lineage>
</organism>
<gene>
    <name evidence="1" type="ORF">ADU18_0096</name>
</gene>